<dbReference type="InterPro" id="IPR029055">
    <property type="entry name" value="Ntn_hydrolases_N"/>
</dbReference>
<evidence type="ECO:0000256" key="3">
    <source>
        <dbReference type="PIRSR" id="PIRSR600101-2"/>
    </source>
</evidence>
<protein>
    <recommendedName>
        <fullName evidence="8">Gamma-glutamyltranspeptidase 1</fullName>
    </recommendedName>
</protein>
<dbReference type="GO" id="GO:0005886">
    <property type="term" value="C:plasma membrane"/>
    <property type="evidence" value="ECO:0007669"/>
    <property type="project" value="TreeGrafter"/>
</dbReference>
<reference evidence="6" key="1">
    <citation type="submission" date="2021-11" db="EMBL/GenBank/DDBJ databases">
        <authorList>
            <person name="Schell T."/>
        </authorList>
    </citation>
    <scope>NUCLEOTIDE SEQUENCE</scope>
    <source>
        <strain evidence="6">M5</strain>
    </source>
</reference>
<evidence type="ECO:0008006" key="8">
    <source>
        <dbReference type="Google" id="ProtNLM"/>
    </source>
</evidence>
<feature type="binding site" evidence="3">
    <location>
        <position position="579"/>
    </location>
    <ligand>
        <name>L-glutamate</name>
        <dbReference type="ChEBI" id="CHEBI:29985"/>
    </ligand>
</feature>
<gene>
    <name evidence="6" type="ORF">DGAL_LOCUS3507</name>
</gene>
<keyword evidence="1" id="KW-0800">Toxin</keyword>
<evidence type="ECO:0000313" key="7">
    <source>
        <dbReference type="Proteomes" id="UP000789390"/>
    </source>
</evidence>
<comment type="caution">
    <text evidence="6">The sequence shown here is derived from an EMBL/GenBank/DDBJ whole genome shotgun (WGS) entry which is preliminary data.</text>
</comment>
<evidence type="ECO:0000256" key="4">
    <source>
        <dbReference type="SAM" id="MobiDB-lite"/>
    </source>
</evidence>
<evidence type="ECO:0000256" key="1">
    <source>
        <dbReference type="ARBA" id="ARBA00084097"/>
    </source>
</evidence>
<dbReference type="PRINTS" id="PR01210">
    <property type="entry name" value="GGTRANSPTASE"/>
</dbReference>
<dbReference type="Gene3D" id="1.10.246.130">
    <property type="match status" value="1"/>
</dbReference>
<dbReference type="GO" id="GO:0036374">
    <property type="term" value="F:glutathione hydrolase activity"/>
    <property type="evidence" value="ECO:0007669"/>
    <property type="project" value="InterPro"/>
</dbReference>
<feature type="active site" description="Nucleophile" evidence="2">
    <location>
        <position position="485"/>
    </location>
</feature>
<dbReference type="Pfam" id="PF01019">
    <property type="entry name" value="G_glu_transpept"/>
    <property type="match status" value="1"/>
</dbReference>
<dbReference type="GO" id="GO:0006751">
    <property type="term" value="P:glutathione catabolic process"/>
    <property type="evidence" value="ECO:0007669"/>
    <property type="project" value="InterPro"/>
</dbReference>
<feature type="binding site" evidence="3">
    <location>
        <position position="527"/>
    </location>
    <ligand>
        <name>L-glutamate</name>
        <dbReference type="ChEBI" id="CHEBI:29985"/>
    </ligand>
</feature>
<proteinExistence type="predicted"/>
<name>A0A8J2RHF2_9CRUS</name>
<dbReference type="InterPro" id="IPR000101">
    <property type="entry name" value="GGT_peptidase"/>
</dbReference>
<dbReference type="PANTHER" id="PTHR11686">
    <property type="entry name" value="GAMMA GLUTAMYL TRANSPEPTIDASE"/>
    <property type="match status" value="1"/>
</dbReference>
<dbReference type="PANTHER" id="PTHR11686:SF9">
    <property type="entry name" value="RE13973P"/>
    <property type="match status" value="1"/>
</dbReference>
<dbReference type="NCBIfam" id="TIGR00066">
    <property type="entry name" value="g_glut_trans"/>
    <property type="match status" value="1"/>
</dbReference>
<accession>A0A8J2RHF2</accession>
<feature type="binding site" evidence="3">
    <location>
        <begin position="555"/>
        <end position="556"/>
    </location>
    <ligand>
        <name>L-glutamate</name>
        <dbReference type="ChEBI" id="CHEBI:29985"/>
    </ligand>
</feature>
<dbReference type="AlphaFoldDB" id="A0A8J2RHF2"/>
<feature type="signal peptide" evidence="5">
    <location>
        <begin position="1"/>
        <end position="17"/>
    </location>
</feature>
<dbReference type="SUPFAM" id="SSF56235">
    <property type="entry name" value="N-terminal nucleophile aminohydrolases (Ntn hydrolases)"/>
    <property type="match status" value="1"/>
</dbReference>
<dbReference type="InterPro" id="IPR043138">
    <property type="entry name" value="GGT_lsub"/>
</dbReference>
<feature type="chain" id="PRO_5035286860" description="Gamma-glutamyltranspeptidase 1" evidence="5">
    <location>
        <begin position="18"/>
        <end position="680"/>
    </location>
</feature>
<dbReference type="FunFam" id="3.60.20.40:FF:000001">
    <property type="entry name" value="Gamma-glutamyltranspeptidase 1"/>
    <property type="match status" value="1"/>
</dbReference>
<evidence type="ECO:0000313" key="6">
    <source>
        <dbReference type="EMBL" id="CAH0101179.1"/>
    </source>
</evidence>
<organism evidence="6 7">
    <name type="scientific">Daphnia galeata</name>
    <dbReference type="NCBI Taxonomy" id="27404"/>
    <lineage>
        <taxon>Eukaryota</taxon>
        <taxon>Metazoa</taxon>
        <taxon>Ecdysozoa</taxon>
        <taxon>Arthropoda</taxon>
        <taxon>Crustacea</taxon>
        <taxon>Branchiopoda</taxon>
        <taxon>Diplostraca</taxon>
        <taxon>Cladocera</taxon>
        <taxon>Anomopoda</taxon>
        <taxon>Daphniidae</taxon>
        <taxon>Daphnia</taxon>
    </lineage>
</organism>
<dbReference type="Proteomes" id="UP000789390">
    <property type="component" value="Unassembled WGS sequence"/>
</dbReference>
<dbReference type="OrthoDB" id="1081007at2759"/>
<evidence type="ECO:0000256" key="5">
    <source>
        <dbReference type="SAM" id="SignalP"/>
    </source>
</evidence>
<evidence type="ECO:0000256" key="2">
    <source>
        <dbReference type="PIRSR" id="PIRSR600101-1"/>
    </source>
</evidence>
<keyword evidence="7" id="KW-1185">Reference proteome</keyword>
<feature type="region of interest" description="Disordered" evidence="4">
    <location>
        <begin position="97"/>
        <end position="135"/>
    </location>
</feature>
<dbReference type="InterPro" id="IPR043137">
    <property type="entry name" value="GGT_ssub_C"/>
</dbReference>
<keyword evidence="5" id="KW-0732">Signal</keyword>
<dbReference type="EMBL" id="CAKKLH010000053">
    <property type="protein sequence ID" value="CAH0101179.1"/>
    <property type="molecule type" value="Genomic_DNA"/>
</dbReference>
<feature type="binding site" evidence="3">
    <location>
        <position position="206"/>
    </location>
    <ligand>
        <name>L-glutamate</name>
        <dbReference type="ChEBI" id="CHEBI:29985"/>
    </ligand>
</feature>
<feature type="binding site" evidence="3">
    <location>
        <begin position="503"/>
        <end position="505"/>
    </location>
    <ligand>
        <name>L-glutamate</name>
        <dbReference type="ChEBI" id="CHEBI:29985"/>
    </ligand>
</feature>
<keyword evidence="1" id="KW-1202">Platelet aggregation activating toxin</keyword>
<dbReference type="FunFam" id="1.10.246.130:FF:000001">
    <property type="entry name" value="Gamma-glutamyltransferase 5 isoform 1"/>
    <property type="match status" value="1"/>
</dbReference>
<dbReference type="Gene3D" id="3.60.20.40">
    <property type="match status" value="1"/>
</dbReference>
<sequence>MQFIMLSILFCLAASQAFVHVPTLDRNFGWSFNQGINAYAGLHPVGVSPHSMVTPYLTYPNAFPFLTYPHSLPYFTYPYTNRQFVPPSIATDFVKTDETSGKPQISAPQVEQPRLADVSKSSDKPFSPPSPSRLGKFRTAAVSSDGIPCSKIGRDILVDGGNAVDAAVATIFCIGAVNPQSAGIGGGFHMTIYDPAVPQARSLDAREVAPIAATEDMFKGNSSISQRGGLAVAVPGELAGSWAAHQKYGKLPWSRLVLPTAEMVEKGIPVNSHLANSLQEFQKLVIDEPSMRIFVNEETGQVKQLGDIVKNPVFAQTLRAIASEGVDIFYKGYLGDKVVEDIQRKGGIITKEDLMQYRPEWKDPIQVELNNNLTLYSMPPPGSGILTAFILNILEGHLEGENTGKASHSPTNYHRIAEAFKHAYAHRTKLADHRFVPEVNQFTRTLMANPEALAAETYAKINDSFTYNDPGFYGAVTYSPDDHGTAHISVLDGNGMAVSVTSTVNLKFGAGWISEQTGILMNDEMDDFSSPNVVNYFGVPPSPANFIKPGKRPMSSMTPTIIVNSITGRVRSVIGAAGGTKITTATAYSIIRNLWFGETIKEAIDSPRMHHQLFPMKFQYEKGFPSDIVNNMTTRGHSVTEFPGNGAVVCGITVEADGFIYANSDWRKSGDVQGIDPVDL</sequence>
<keyword evidence="1" id="KW-1199">Hemostasis impairing toxin</keyword>